<gene>
    <name evidence="1" type="ORF">LTR62_004716</name>
</gene>
<protein>
    <recommendedName>
        <fullName evidence="3">SDR family NAD(P)-dependent oxidoreductase</fullName>
    </recommendedName>
</protein>
<sequence>MSEEFTRPTRSLKGRVAIVTGAGSLGDGIGNGRASAILLAEAGAQVVCVDLEIELAERTVAMIRADGDIESIAIKADVAVEEDCKAVVAETIRRFGRVDILVNIVGIGGALGSAKEVDMGEWARGMEINVASMVMMAKYSIPEME</sequence>
<dbReference type="Gene3D" id="3.40.50.720">
    <property type="entry name" value="NAD(P)-binding Rossmann-like Domain"/>
    <property type="match status" value="1"/>
</dbReference>
<dbReference type="AlphaFoldDB" id="A0AAN7YFW4"/>
<dbReference type="Pfam" id="PF00106">
    <property type="entry name" value="adh_short"/>
    <property type="match status" value="1"/>
</dbReference>
<dbReference type="CDD" id="cd05233">
    <property type="entry name" value="SDR_c"/>
    <property type="match status" value="1"/>
</dbReference>
<accession>A0AAN7YFW4</accession>
<dbReference type="PANTHER" id="PTHR42820:SF1">
    <property type="entry name" value="SHORT-CHAIN DEHYDROGENASE_REDUCTASE FAMILY PROTEIN"/>
    <property type="match status" value="1"/>
</dbReference>
<dbReference type="InterPro" id="IPR002347">
    <property type="entry name" value="SDR_fam"/>
</dbReference>
<dbReference type="InterPro" id="IPR036291">
    <property type="entry name" value="NAD(P)-bd_dom_sf"/>
</dbReference>
<dbReference type="Proteomes" id="UP001310890">
    <property type="component" value="Unassembled WGS sequence"/>
</dbReference>
<reference evidence="1" key="1">
    <citation type="submission" date="2023-08" db="EMBL/GenBank/DDBJ databases">
        <title>Black Yeasts Isolated from many extreme environments.</title>
        <authorList>
            <person name="Coleine C."/>
            <person name="Stajich J.E."/>
            <person name="Selbmann L."/>
        </authorList>
    </citation>
    <scope>NUCLEOTIDE SEQUENCE</scope>
    <source>
        <strain evidence="1">CCFEE 5401</strain>
    </source>
</reference>
<evidence type="ECO:0000313" key="2">
    <source>
        <dbReference type="Proteomes" id="UP001310890"/>
    </source>
</evidence>
<proteinExistence type="predicted"/>
<evidence type="ECO:0000313" key="1">
    <source>
        <dbReference type="EMBL" id="KAK5111796.1"/>
    </source>
</evidence>
<organism evidence="1 2">
    <name type="scientific">Meristemomyces frigidus</name>
    <dbReference type="NCBI Taxonomy" id="1508187"/>
    <lineage>
        <taxon>Eukaryota</taxon>
        <taxon>Fungi</taxon>
        <taxon>Dikarya</taxon>
        <taxon>Ascomycota</taxon>
        <taxon>Pezizomycotina</taxon>
        <taxon>Dothideomycetes</taxon>
        <taxon>Dothideomycetidae</taxon>
        <taxon>Mycosphaerellales</taxon>
        <taxon>Teratosphaeriaceae</taxon>
        <taxon>Meristemomyces</taxon>
    </lineage>
</organism>
<evidence type="ECO:0008006" key="3">
    <source>
        <dbReference type="Google" id="ProtNLM"/>
    </source>
</evidence>
<dbReference type="SUPFAM" id="SSF51735">
    <property type="entry name" value="NAD(P)-binding Rossmann-fold domains"/>
    <property type="match status" value="1"/>
</dbReference>
<dbReference type="PANTHER" id="PTHR42820">
    <property type="entry name" value="SHORT-CHAIN DEHYDROGENASE REDUCTASE"/>
    <property type="match status" value="1"/>
</dbReference>
<dbReference type="EMBL" id="JAVRRL010000036">
    <property type="protein sequence ID" value="KAK5111796.1"/>
    <property type="molecule type" value="Genomic_DNA"/>
</dbReference>
<comment type="caution">
    <text evidence="1">The sequence shown here is derived from an EMBL/GenBank/DDBJ whole genome shotgun (WGS) entry which is preliminary data.</text>
</comment>
<name>A0AAN7YFW4_9PEZI</name>